<evidence type="ECO:0000256" key="17">
    <source>
        <dbReference type="SAM" id="Phobius"/>
    </source>
</evidence>
<name>A0ABP8HHR3_9BACT</name>
<dbReference type="Pfam" id="PF02518">
    <property type="entry name" value="HATPase_c"/>
    <property type="match status" value="1"/>
</dbReference>
<protein>
    <recommendedName>
        <fullName evidence="5">Oxygen sensor histidine kinase NreB</fullName>
        <ecNumber evidence="4">2.7.13.3</ecNumber>
    </recommendedName>
    <alternativeName>
        <fullName evidence="15">Nitrogen regulation protein B</fullName>
    </alternativeName>
</protein>
<keyword evidence="8" id="KW-0808">Transferase</keyword>
<dbReference type="InterPro" id="IPR011712">
    <property type="entry name" value="Sig_transdc_His_kin_sub3_dim/P"/>
</dbReference>
<dbReference type="InterPro" id="IPR036890">
    <property type="entry name" value="HATPase_C_sf"/>
</dbReference>
<dbReference type="Pfam" id="PF07730">
    <property type="entry name" value="HisKA_3"/>
    <property type="match status" value="1"/>
</dbReference>
<feature type="coiled-coil region" evidence="16">
    <location>
        <begin position="315"/>
        <end position="350"/>
    </location>
</feature>
<dbReference type="InterPro" id="IPR004358">
    <property type="entry name" value="Sig_transdc_His_kin-like_C"/>
</dbReference>
<dbReference type="SMART" id="SM00387">
    <property type="entry name" value="HATPase_c"/>
    <property type="match status" value="1"/>
</dbReference>
<keyword evidence="17" id="KW-0812">Transmembrane</keyword>
<keyword evidence="11" id="KW-0408">Iron</keyword>
<comment type="function">
    <text evidence="14">Member of the two-component regulatory system NreB/NreC involved in the control of dissimilatory nitrate/nitrite reduction in response to oxygen. NreB functions as a direct oxygen sensor histidine kinase which is autophosphorylated, in the absence of oxygen, probably at the conserved histidine residue, and transfers its phosphate group probably to a conserved aspartate residue of NreC. NreB/NreC activates the expression of the nitrate (narGHJI) and nitrite (nir) reductase operons, as well as the putative nitrate transporter gene narT.</text>
</comment>
<comment type="subcellular location">
    <subcellularLocation>
        <location evidence="3">Cytoplasm</location>
    </subcellularLocation>
</comment>
<evidence type="ECO:0000256" key="14">
    <source>
        <dbReference type="ARBA" id="ARBA00024827"/>
    </source>
</evidence>
<dbReference type="EC" id="2.7.13.3" evidence="4"/>
<evidence type="ECO:0000256" key="2">
    <source>
        <dbReference type="ARBA" id="ARBA00001966"/>
    </source>
</evidence>
<keyword evidence="17" id="KW-0472">Membrane</keyword>
<evidence type="ECO:0000256" key="15">
    <source>
        <dbReference type="ARBA" id="ARBA00030800"/>
    </source>
</evidence>
<evidence type="ECO:0000256" key="1">
    <source>
        <dbReference type="ARBA" id="ARBA00000085"/>
    </source>
</evidence>
<dbReference type="SUPFAM" id="SSF55874">
    <property type="entry name" value="ATPase domain of HSP90 chaperone/DNA topoisomerase II/histidine kinase"/>
    <property type="match status" value="1"/>
</dbReference>
<evidence type="ECO:0000256" key="4">
    <source>
        <dbReference type="ARBA" id="ARBA00012438"/>
    </source>
</evidence>
<dbReference type="PROSITE" id="PS50109">
    <property type="entry name" value="HIS_KIN"/>
    <property type="match status" value="1"/>
</dbReference>
<keyword evidence="13" id="KW-0411">Iron-sulfur</keyword>
<comment type="cofactor">
    <cofactor evidence="2">
        <name>[4Fe-4S] cluster</name>
        <dbReference type="ChEBI" id="CHEBI:49883"/>
    </cofactor>
</comment>
<feature type="domain" description="Histidine kinase" evidence="18">
    <location>
        <begin position="354"/>
        <end position="543"/>
    </location>
</feature>
<proteinExistence type="predicted"/>
<keyword evidence="12" id="KW-0902">Two-component regulatory system</keyword>
<evidence type="ECO:0000313" key="19">
    <source>
        <dbReference type="EMBL" id="GAA4339389.1"/>
    </source>
</evidence>
<sequence length="543" mass="60711">MQRMSRYFEKTGRLIAGVLLFCGLLLTLIWAGIVRQLAQEKRAHIEAAVAHNANLAVSLEQYAVRTIRNADALLQLVRLEYARSGDAIDLPRLLAAGVIDTQNVSGVAIIDTGGRLLRHNILRYNEKAHTFSDREYFTWHRLREQGLYLSTPFLSRTLSKTAVALSRRISRPDGSFGGVVVVQLEPHAFLRFYSNASLRDNDLISLIAPNGITYARRKGRRESWGEDISKSPLFGHVARRPIGHYFARDAIHGIPTWFAYRRLADYPVIATVGASESDILAEHHATARREYRFGSIITVLVLLFGSLVVIVLLQRRRSLERIRASERRLVEEEERYQQQLTKQIIGAQEQEREAIGRELHDNVNQVLTSVKLYLDMAVAEPPQAPTLLPRAIRHVQDCISEIRNLSRALSAPTLGTRSLVDSINALIDMVTSSSGLPVRFTHQHYRTLLPKEQKLAFYRILQEALNNVVRHSGATEVQIDLAQSEQHTTLTVRDNGTGFDPRAGGSGVGLSNIRSRARVLGGSTRVETKPGAGTTLTVKLPLP</sequence>
<accession>A0ABP8HHR3</accession>
<evidence type="ECO:0000256" key="8">
    <source>
        <dbReference type="ARBA" id="ARBA00022679"/>
    </source>
</evidence>
<feature type="transmembrane region" description="Helical" evidence="17">
    <location>
        <begin position="293"/>
        <end position="313"/>
    </location>
</feature>
<keyword evidence="10" id="KW-0418">Kinase</keyword>
<dbReference type="PANTHER" id="PTHR24421">
    <property type="entry name" value="NITRATE/NITRITE SENSOR PROTEIN NARX-RELATED"/>
    <property type="match status" value="1"/>
</dbReference>
<keyword evidence="16" id="KW-0175">Coiled coil</keyword>
<reference evidence="20" key="1">
    <citation type="journal article" date="2019" name="Int. J. Syst. Evol. Microbiol.">
        <title>The Global Catalogue of Microorganisms (GCM) 10K type strain sequencing project: providing services to taxonomists for standard genome sequencing and annotation.</title>
        <authorList>
            <consortium name="The Broad Institute Genomics Platform"/>
            <consortium name="The Broad Institute Genome Sequencing Center for Infectious Disease"/>
            <person name="Wu L."/>
            <person name="Ma J."/>
        </authorList>
    </citation>
    <scope>NUCLEOTIDE SEQUENCE [LARGE SCALE GENOMIC DNA]</scope>
    <source>
        <strain evidence="20">JCM 17919</strain>
    </source>
</reference>
<evidence type="ECO:0000256" key="5">
    <source>
        <dbReference type="ARBA" id="ARBA00017322"/>
    </source>
</evidence>
<evidence type="ECO:0000313" key="20">
    <source>
        <dbReference type="Proteomes" id="UP001501725"/>
    </source>
</evidence>
<evidence type="ECO:0000259" key="18">
    <source>
        <dbReference type="PROSITE" id="PS50109"/>
    </source>
</evidence>
<evidence type="ECO:0000256" key="11">
    <source>
        <dbReference type="ARBA" id="ARBA00023004"/>
    </source>
</evidence>
<dbReference type="InterPro" id="IPR050482">
    <property type="entry name" value="Sensor_HK_TwoCompSys"/>
</dbReference>
<comment type="catalytic activity">
    <reaction evidence="1">
        <text>ATP + protein L-histidine = ADP + protein N-phospho-L-histidine.</text>
        <dbReference type="EC" id="2.7.13.3"/>
    </reaction>
</comment>
<comment type="caution">
    <text evidence="19">The sequence shown here is derived from an EMBL/GenBank/DDBJ whole genome shotgun (WGS) entry which is preliminary data.</text>
</comment>
<dbReference type="Gene3D" id="3.30.450.20">
    <property type="entry name" value="PAS domain"/>
    <property type="match status" value="2"/>
</dbReference>
<gene>
    <name evidence="19" type="ORF">GCM10023184_36470</name>
</gene>
<dbReference type="PRINTS" id="PR00344">
    <property type="entry name" value="BCTRLSENSOR"/>
</dbReference>
<evidence type="ECO:0000256" key="12">
    <source>
        <dbReference type="ARBA" id="ARBA00023012"/>
    </source>
</evidence>
<evidence type="ECO:0000256" key="10">
    <source>
        <dbReference type="ARBA" id="ARBA00022777"/>
    </source>
</evidence>
<keyword evidence="9" id="KW-0479">Metal-binding</keyword>
<dbReference type="CDD" id="cd16917">
    <property type="entry name" value="HATPase_UhpB-NarQ-NarX-like"/>
    <property type="match status" value="1"/>
</dbReference>
<evidence type="ECO:0000256" key="6">
    <source>
        <dbReference type="ARBA" id="ARBA00022485"/>
    </source>
</evidence>
<organism evidence="19 20">
    <name type="scientific">Flaviaesturariibacter amylovorans</name>
    <dbReference type="NCBI Taxonomy" id="1084520"/>
    <lineage>
        <taxon>Bacteria</taxon>
        <taxon>Pseudomonadati</taxon>
        <taxon>Bacteroidota</taxon>
        <taxon>Chitinophagia</taxon>
        <taxon>Chitinophagales</taxon>
        <taxon>Chitinophagaceae</taxon>
        <taxon>Flaviaestuariibacter</taxon>
    </lineage>
</organism>
<keyword evidence="20" id="KW-1185">Reference proteome</keyword>
<evidence type="ECO:0000256" key="13">
    <source>
        <dbReference type="ARBA" id="ARBA00023014"/>
    </source>
</evidence>
<evidence type="ECO:0000256" key="16">
    <source>
        <dbReference type="SAM" id="Coils"/>
    </source>
</evidence>
<evidence type="ECO:0000256" key="9">
    <source>
        <dbReference type="ARBA" id="ARBA00022723"/>
    </source>
</evidence>
<evidence type="ECO:0000256" key="7">
    <source>
        <dbReference type="ARBA" id="ARBA00022490"/>
    </source>
</evidence>
<dbReference type="Gene3D" id="3.30.565.10">
    <property type="entry name" value="Histidine kinase-like ATPase, C-terminal domain"/>
    <property type="match status" value="1"/>
</dbReference>
<keyword evidence="7" id="KW-0963">Cytoplasm</keyword>
<keyword evidence="6" id="KW-0004">4Fe-4S</keyword>
<dbReference type="InterPro" id="IPR003594">
    <property type="entry name" value="HATPase_dom"/>
</dbReference>
<keyword evidence="17" id="KW-1133">Transmembrane helix</keyword>
<dbReference type="InterPro" id="IPR005467">
    <property type="entry name" value="His_kinase_dom"/>
</dbReference>
<dbReference type="Proteomes" id="UP001501725">
    <property type="component" value="Unassembled WGS sequence"/>
</dbReference>
<dbReference type="EMBL" id="BAABGY010000011">
    <property type="protein sequence ID" value="GAA4339389.1"/>
    <property type="molecule type" value="Genomic_DNA"/>
</dbReference>
<dbReference type="CDD" id="cd12914">
    <property type="entry name" value="PDC1_DGC_like"/>
    <property type="match status" value="1"/>
</dbReference>
<dbReference type="CDD" id="cd12915">
    <property type="entry name" value="PDC2_DGC_like"/>
    <property type="match status" value="1"/>
</dbReference>
<dbReference type="Gene3D" id="1.20.5.1930">
    <property type="match status" value="1"/>
</dbReference>
<evidence type="ECO:0000256" key="3">
    <source>
        <dbReference type="ARBA" id="ARBA00004496"/>
    </source>
</evidence>